<dbReference type="Proteomes" id="UP000074914">
    <property type="component" value="Chromosome"/>
</dbReference>
<organism evidence="1 2">
    <name type="scientific">Collimonas pratensis</name>
    <dbReference type="NCBI Taxonomy" id="279113"/>
    <lineage>
        <taxon>Bacteria</taxon>
        <taxon>Pseudomonadati</taxon>
        <taxon>Pseudomonadota</taxon>
        <taxon>Betaproteobacteria</taxon>
        <taxon>Burkholderiales</taxon>
        <taxon>Oxalobacteraceae</taxon>
        <taxon>Collimonas</taxon>
    </lineage>
</organism>
<proteinExistence type="predicted"/>
<reference evidence="1 2" key="1">
    <citation type="submission" date="2015-11" db="EMBL/GenBank/DDBJ databases">
        <title>Exploring the genomic traits of fungus-feeding bacterial genus Collimonas.</title>
        <authorList>
            <person name="Song C."/>
            <person name="Schmidt R."/>
            <person name="de Jager V."/>
            <person name="Krzyzanowska D."/>
            <person name="Jongedijk E."/>
            <person name="Cankar K."/>
            <person name="Beekwilder J."/>
            <person name="van Veen A."/>
            <person name="de Boer W."/>
            <person name="van Veen J.A."/>
            <person name="Garbeva P."/>
        </authorList>
    </citation>
    <scope>NUCLEOTIDE SEQUENCE [LARGE SCALE GENOMIC DNA]</scope>
    <source>
        <strain evidence="1 2">Ter291</strain>
    </source>
</reference>
<evidence type="ECO:0000313" key="2">
    <source>
        <dbReference type="Proteomes" id="UP000074914"/>
    </source>
</evidence>
<dbReference type="RefSeq" id="WP_062113099.1">
    <property type="nucleotide sequence ID" value="NZ_CP013236.1"/>
</dbReference>
<protein>
    <submittedName>
        <fullName evidence="1">Uncharacterized protein</fullName>
    </submittedName>
</protein>
<accession>A0ABN4M7X0</accession>
<sequence>MNPQTPESKILKAFEVALASAYPSRTVTRSLKDYAERQPAELKAGVFTVITVNQPGGDVYEQMLNFMVVGQLQLSERAAGEDIEEAELIMAREVKTLIQRQLTGPVMRITGIDHSAQLEVPYGWVSVAVECGPYDATEPLTEDEHIGHLTDFLTFRADIDVAQPHQSAAEHQKWAADVPDYQTSKPDAQMSVAIPRSTP</sequence>
<dbReference type="EMBL" id="CP013236">
    <property type="protein sequence ID" value="AMP13675.1"/>
    <property type="molecule type" value="Genomic_DNA"/>
</dbReference>
<gene>
    <name evidence="1" type="ORF">CPter291_1401</name>
</gene>
<keyword evidence="2" id="KW-1185">Reference proteome</keyword>
<name>A0ABN4M7X0_9BURK</name>
<evidence type="ECO:0000313" key="1">
    <source>
        <dbReference type="EMBL" id="AMP13675.1"/>
    </source>
</evidence>